<protein>
    <submittedName>
        <fullName evidence="1">Uncharacterized protein</fullName>
    </submittedName>
</protein>
<sequence>MPVTFKSAGISAPLTADRSDDGNTDDEDDDNGIGHNEIDVEGDAPESEKVKDGRNDGTYNNQIDKRGTQPLHEASPAVNSLFYYDTGRGGPSANQDDGNSSPAPKVQTTESERSDSEGEVILFKGRLNTKGKNTDIINMKNIRAEIAAVERELEQSIVAFDATLIPDTKSPLKKGRGKRGGRLVKAKSDVPDLEDDDILADYIANMRASGEMHAKEGNIDSIEIDSVCTDASDDNSRDDGESRSGTAAVQKTGCALSQGLTRSMSELSNFDPMDWERPSLRRIKRKGAAKKLDLRFAALDSETEQRLQAAFRTDRAKKADRKREREQLRSMNLLGKKNGDVEDLRSKYPKGMRLDQVANELKGFLLSIENRCARSLTNCVRPTNGMISITLPPMDKHSRKMIHELASKFNVKSKSIGKADQRRPTLYRTKRTLRFDNEAFDLAVRRTQRRYFPRLDFKGKSSSGQSTRAGYAEAGYRDGEVVGASAPELSSENRGRAMLEKMGWSIGTALGSAENKGILLPVTQTMKRSKAGLG</sequence>
<comment type="caution">
    <text evidence="1">The sequence shown here is derived from an EMBL/GenBank/DDBJ whole genome shotgun (WGS) entry which is preliminary data.</text>
</comment>
<name>A0ACC1NXG5_9HYPO</name>
<dbReference type="EMBL" id="JANJQO010000024">
    <property type="protein sequence ID" value="KAJ2983569.1"/>
    <property type="molecule type" value="Genomic_DNA"/>
</dbReference>
<dbReference type="Proteomes" id="UP001143910">
    <property type="component" value="Unassembled WGS sequence"/>
</dbReference>
<reference evidence="1" key="1">
    <citation type="submission" date="2022-08" db="EMBL/GenBank/DDBJ databases">
        <title>Genome Sequence of Lecanicillium fungicola.</title>
        <authorList>
            <person name="Buettner E."/>
        </authorList>
    </citation>
    <scope>NUCLEOTIDE SEQUENCE</scope>
    <source>
        <strain evidence="1">Babe33</strain>
    </source>
</reference>
<evidence type="ECO:0000313" key="1">
    <source>
        <dbReference type="EMBL" id="KAJ2983569.1"/>
    </source>
</evidence>
<organism evidence="1 2">
    <name type="scientific">Zarea fungicola</name>
    <dbReference type="NCBI Taxonomy" id="93591"/>
    <lineage>
        <taxon>Eukaryota</taxon>
        <taxon>Fungi</taxon>
        <taxon>Dikarya</taxon>
        <taxon>Ascomycota</taxon>
        <taxon>Pezizomycotina</taxon>
        <taxon>Sordariomycetes</taxon>
        <taxon>Hypocreomycetidae</taxon>
        <taxon>Hypocreales</taxon>
        <taxon>Cordycipitaceae</taxon>
        <taxon>Zarea</taxon>
    </lineage>
</organism>
<proteinExistence type="predicted"/>
<gene>
    <name evidence="1" type="ORF">NQ176_g604</name>
</gene>
<accession>A0ACC1NXG5</accession>
<evidence type="ECO:0000313" key="2">
    <source>
        <dbReference type="Proteomes" id="UP001143910"/>
    </source>
</evidence>
<keyword evidence="2" id="KW-1185">Reference proteome</keyword>